<evidence type="ECO:0000259" key="6">
    <source>
        <dbReference type="PROSITE" id="PS50089"/>
    </source>
</evidence>
<dbReference type="Proteomes" id="UP000631114">
    <property type="component" value="Unassembled WGS sequence"/>
</dbReference>
<evidence type="ECO:0000313" key="8">
    <source>
        <dbReference type="Proteomes" id="UP000631114"/>
    </source>
</evidence>
<feature type="compositionally biased region" description="Basic and acidic residues" evidence="5">
    <location>
        <begin position="308"/>
        <end position="326"/>
    </location>
</feature>
<organism evidence="7 8">
    <name type="scientific">Coptis chinensis</name>
    <dbReference type="NCBI Taxonomy" id="261450"/>
    <lineage>
        <taxon>Eukaryota</taxon>
        <taxon>Viridiplantae</taxon>
        <taxon>Streptophyta</taxon>
        <taxon>Embryophyta</taxon>
        <taxon>Tracheophyta</taxon>
        <taxon>Spermatophyta</taxon>
        <taxon>Magnoliopsida</taxon>
        <taxon>Ranunculales</taxon>
        <taxon>Ranunculaceae</taxon>
        <taxon>Coptidoideae</taxon>
        <taxon>Coptis</taxon>
    </lineage>
</organism>
<feature type="domain" description="RING-type" evidence="6">
    <location>
        <begin position="709"/>
        <end position="750"/>
    </location>
</feature>
<dbReference type="Gene3D" id="3.30.40.10">
    <property type="entry name" value="Zinc/RING finger domain, C3HC4 (zinc finger)"/>
    <property type="match status" value="1"/>
</dbReference>
<protein>
    <recommendedName>
        <fullName evidence="6">RING-type domain-containing protein</fullName>
    </recommendedName>
</protein>
<name>A0A835I962_9MAGN</name>
<feature type="region of interest" description="Disordered" evidence="5">
    <location>
        <begin position="243"/>
        <end position="267"/>
    </location>
</feature>
<evidence type="ECO:0000256" key="1">
    <source>
        <dbReference type="ARBA" id="ARBA00022723"/>
    </source>
</evidence>
<evidence type="ECO:0000313" key="7">
    <source>
        <dbReference type="EMBL" id="KAF9612467.1"/>
    </source>
</evidence>
<dbReference type="Pfam" id="PF13639">
    <property type="entry name" value="zf-RING_2"/>
    <property type="match status" value="1"/>
</dbReference>
<gene>
    <name evidence="7" type="ORF">IFM89_000215</name>
</gene>
<dbReference type="AlphaFoldDB" id="A0A835I962"/>
<feature type="region of interest" description="Disordered" evidence="5">
    <location>
        <begin position="44"/>
        <end position="79"/>
    </location>
</feature>
<keyword evidence="8" id="KW-1185">Reference proteome</keyword>
<dbReference type="GO" id="GO:0061630">
    <property type="term" value="F:ubiquitin protein ligase activity"/>
    <property type="evidence" value="ECO:0007669"/>
    <property type="project" value="TreeGrafter"/>
</dbReference>
<dbReference type="GO" id="GO:0006511">
    <property type="term" value="P:ubiquitin-dependent protein catabolic process"/>
    <property type="evidence" value="ECO:0007669"/>
    <property type="project" value="TreeGrafter"/>
</dbReference>
<keyword evidence="1" id="KW-0479">Metal-binding</keyword>
<dbReference type="EMBL" id="JADFTS010000003">
    <property type="protein sequence ID" value="KAF9612467.1"/>
    <property type="molecule type" value="Genomic_DNA"/>
</dbReference>
<dbReference type="SUPFAM" id="SSF57850">
    <property type="entry name" value="RING/U-box"/>
    <property type="match status" value="1"/>
</dbReference>
<evidence type="ECO:0000256" key="3">
    <source>
        <dbReference type="ARBA" id="ARBA00022833"/>
    </source>
</evidence>
<sequence length="754" mass="83138">MARSSSPDSSPDLFNSTSNLLSFLDLNDRRSNMDQMDIDPITIPDTPDRLSTQKINSGRRNFEEIESSSGGGSSGISNLLDKGGCVRVRDHRRLNVENPKHRRLFSRPRGDIGVHDKSRENSHPVVSLADSPSVSLNSRLFRRMMSGKGSSEPHFSENITPSNDRAKLDGGTSSIAELLAADGKTLGKNKEKVIDLMSSPVSASRNLRKKTSLQDDRSYVDEGLCSSSSMGVDRGKGIYIPSDGKHNTEPVMSRSLHSPTLPRKSGQRRLVRNGCISPHNVAKAKLIAESHVKSHEDGRQVDTGVVPGERDTDRVKGKGVMEESSARKSSLNPTVEANRTEGSFEAFDAMGGWRSTRNHSSNTSSFLSDSAGHLSRTISGVGHSHEINDAASFNPGPTPFLAQASSNIRSEMDRESGLRYGATKRVRRQRKRGSACSDGGESLIFDDLEILGPSEEPSNARSTRIRSNRHCGSLHPVIEIEDVSPVQSGGLRNMTQMDNDDSDVRARQVEADEMLARELQEEFYHELPGVGGGEIDASIAWGLQQEEDVERAASLRRQRVHPRDASMSHLYRQQQTQALQNSSVRYTNRAIRARSRAPTSARGAQFRDRRIGSSPTISARGRHMHFPQNMDVEMRIHILEALEAAAAGISEDVTRASTLFHAQRDFNENDYEMLLALDENNHQHVGATSNQINGLPQSTVQTDNFAEACAVCLETPTIGDTIRHLPCLHKFHKDCIDPWLRRKTSCPICKCSIT</sequence>
<dbReference type="PANTHER" id="PTHR45931:SF25">
    <property type="entry name" value="E3 UBIQUITIN-PROTEIN LIGASE RLIM-LIKE ISOFORM X1"/>
    <property type="match status" value="1"/>
</dbReference>
<keyword evidence="3" id="KW-0862">Zinc</keyword>
<dbReference type="GO" id="GO:0008270">
    <property type="term" value="F:zinc ion binding"/>
    <property type="evidence" value="ECO:0007669"/>
    <property type="project" value="UniProtKB-KW"/>
</dbReference>
<dbReference type="PROSITE" id="PS50089">
    <property type="entry name" value="ZF_RING_2"/>
    <property type="match status" value="1"/>
</dbReference>
<dbReference type="InterPro" id="IPR001841">
    <property type="entry name" value="Znf_RING"/>
</dbReference>
<proteinExistence type="predicted"/>
<feature type="compositionally biased region" description="Basic and acidic residues" evidence="5">
    <location>
        <begin position="108"/>
        <end position="122"/>
    </location>
</feature>
<feature type="region of interest" description="Disordered" evidence="5">
    <location>
        <begin position="561"/>
        <end position="581"/>
    </location>
</feature>
<dbReference type="GO" id="GO:0005634">
    <property type="term" value="C:nucleus"/>
    <property type="evidence" value="ECO:0007669"/>
    <property type="project" value="TreeGrafter"/>
</dbReference>
<dbReference type="FunFam" id="3.30.40.10:FF:000594">
    <property type="entry name" value="RING/U-box superfamily protein"/>
    <property type="match status" value="1"/>
</dbReference>
<dbReference type="CDD" id="cd16454">
    <property type="entry name" value="RING-H2_PA-TM-RING"/>
    <property type="match status" value="1"/>
</dbReference>
<keyword evidence="2 4" id="KW-0863">Zinc-finger</keyword>
<accession>A0A835I962</accession>
<dbReference type="SMART" id="SM00184">
    <property type="entry name" value="RING"/>
    <property type="match status" value="1"/>
</dbReference>
<feature type="compositionally biased region" description="Polar residues" evidence="5">
    <location>
        <begin position="571"/>
        <end position="581"/>
    </location>
</feature>
<evidence type="ECO:0000256" key="4">
    <source>
        <dbReference type="PROSITE-ProRule" id="PRU00175"/>
    </source>
</evidence>
<feature type="compositionally biased region" description="Polar residues" evidence="5">
    <location>
        <begin position="49"/>
        <end position="59"/>
    </location>
</feature>
<feature type="region of interest" description="Disordered" evidence="5">
    <location>
        <begin position="146"/>
        <end position="170"/>
    </location>
</feature>
<dbReference type="InterPro" id="IPR051834">
    <property type="entry name" value="RING_finger_E3_ligase"/>
</dbReference>
<dbReference type="OrthoDB" id="8062037at2759"/>
<comment type="caution">
    <text evidence="7">The sequence shown here is derived from an EMBL/GenBank/DDBJ whole genome shotgun (WGS) entry which is preliminary data.</text>
</comment>
<dbReference type="PANTHER" id="PTHR45931">
    <property type="entry name" value="SI:CH211-59O9.10"/>
    <property type="match status" value="1"/>
</dbReference>
<reference evidence="7 8" key="1">
    <citation type="submission" date="2020-10" db="EMBL/GenBank/DDBJ databases">
        <title>The Coptis chinensis genome and diversification of protoberbering-type alkaloids.</title>
        <authorList>
            <person name="Wang B."/>
            <person name="Shu S."/>
            <person name="Song C."/>
            <person name="Liu Y."/>
        </authorList>
    </citation>
    <scope>NUCLEOTIDE SEQUENCE [LARGE SCALE GENOMIC DNA]</scope>
    <source>
        <strain evidence="7">HL-2020</strain>
        <tissue evidence="7">Leaf</tissue>
    </source>
</reference>
<evidence type="ECO:0000256" key="2">
    <source>
        <dbReference type="ARBA" id="ARBA00022771"/>
    </source>
</evidence>
<feature type="region of interest" description="Disordered" evidence="5">
    <location>
        <begin position="104"/>
        <end position="130"/>
    </location>
</feature>
<evidence type="ECO:0000256" key="5">
    <source>
        <dbReference type="SAM" id="MobiDB-lite"/>
    </source>
</evidence>
<feature type="region of interest" description="Disordered" evidence="5">
    <location>
        <begin position="292"/>
        <end position="335"/>
    </location>
</feature>
<dbReference type="InterPro" id="IPR013083">
    <property type="entry name" value="Znf_RING/FYVE/PHD"/>
</dbReference>